<sequence>MDPSLLTKWMKDQAIGLEEDPKLKEGPRKYLPQLAVLRSLANPHLTNQEPCPCLRVGVVSLTIRSLT</sequence>
<organism evidence="1">
    <name type="scientific">Picea glauca</name>
    <name type="common">White spruce</name>
    <name type="synonym">Pinus glauca</name>
    <dbReference type="NCBI Taxonomy" id="3330"/>
    <lineage>
        <taxon>Eukaryota</taxon>
        <taxon>Viridiplantae</taxon>
        <taxon>Streptophyta</taxon>
        <taxon>Embryophyta</taxon>
        <taxon>Tracheophyta</taxon>
        <taxon>Spermatophyta</taxon>
        <taxon>Pinopsida</taxon>
        <taxon>Pinidae</taxon>
        <taxon>Conifers I</taxon>
        <taxon>Pinales</taxon>
        <taxon>Pinaceae</taxon>
        <taxon>Picea</taxon>
    </lineage>
</organism>
<dbReference type="EMBL" id="LKAM01000002">
    <property type="protein sequence ID" value="KUM49959.1"/>
    <property type="molecule type" value="Genomic_DNA"/>
</dbReference>
<protein>
    <submittedName>
        <fullName evidence="1">Uncharacterized protein</fullName>
    </submittedName>
</protein>
<dbReference type="AlphaFoldDB" id="A0A101M301"/>
<geneLocation type="mitochondrion" evidence="1"/>
<reference evidence="1" key="1">
    <citation type="journal article" date="2015" name="Genome Biol. Evol.">
        <title>Organellar Genomes of White Spruce (Picea glauca): Assembly and Annotation.</title>
        <authorList>
            <person name="Jackman S.D."/>
            <person name="Warren R.L."/>
            <person name="Gibb E.A."/>
            <person name="Vandervalk B.P."/>
            <person name="Mohamadi H."/>
            <person name="Chu J."/>
            <person name="Raymond A."/>
            <person name="Pleasance S."/>
            <person name="Coope R."/>
            <person name="Wildung M.R."/>
            <person name="Ritland C.E."/>
            <person name="Bousquet J."/>
            <person name="Jones S.J."/>
            <person name="Bohlmann J."/>
            <person name="Birol I."/>
        </authorList>
    </citation>
    <scope>NUCLEOTIDE SEQUENCE [LARGE SCALE GENOMIC DNA]</scope>
    <source>
        <tissue evidence="1">Flushing bud</tissue>
    </source>
</reference>
<keyword evidence="1" id="KW-0496">Mitochondrion</keyword>
<comment type="caution">
    <text evidence="1">The sequence shown here is derived from an EMBL/GenBank/DDBJ whole genome shotgun (WGS) entry which is preliminary data.</text>
</comment>
<gene>
    <name evidence="1" type="ORF">ABT39_MTgene3187</name>
</gene>
<accession>A0A101M301</accession>
<proteinExistence type="predicted"/>
<evidence type="ECO:0000313" key="1">
    <source>
        <dbReference type="EMBL" id="KUM49959.1"/>
    </source>
</evidence>
<name>A0A101M301_PICGL</name>